<sequence length="235" mass="27202">MGRVRKVKSCDPFYKGPKKDLDKGFNLPPKKGEKSQSLSRSFRDFLLYSQPPKKREIPSNEDEKESKNVKTGDGKQSKRRKVIEKIESPRDDDKEDEDPLKYKRMAGEGTEQYLLRINEEANKRLISAHKKVASTSTKRKEYLKRRKLKSQLRKKGIRIDDTEGLDFEDLQDCIKFGEVAKAPPSLTPAPKNKKKKAATKVAIPLKKQKDIQEEREKAISIYRQAKKRTNRTISK</sequence>
<evidence type="ECO:0000313" key="2">
    <source>
        <dbReference type="EnsemblMetazoa" id="Aqu2.1.43376_001"/>
    </source>
</evidence>
<keyword evidence="3" id="KW-1185">Reference proteome</keyword>
<feature type="region of interest" description="Disordered" evidence="1">
    <location>
        <begin position="1"/>
        <end position="105"/>
    </location>
</feature>
<dbReference type="GO" id="GO:0005634">
    <property type="term" value="C:nucleus"/>
    <property type="evidence" value="ECO:0007669"/>
    <property type="project" value="TreeGrafter"/>
</dbReference>
<gene>
    <name evidence="2" type="primary">100634593</name>
</gene>
<dbReference type="EnsemblMetazoa" id="Aqu2.1.43376_001">
    <property type="protein sequence ID" value="Aqu2.1.43376_001"/>
    <property type="gene ID" value="Aqu2.1.43376"/>
</dbReference>
<dbReference type="Proteomes" id="UP000007879">
    <property type="component" value="Unassembled WGS sequence"/>
</dbReference>
<dbReference type="InterPro" id="IPR026680">
    <property type="entry name" value="CCDC137"/>
</dbReference>
<dbReference type="KEGG" id="aqu:100634593"/>
<evidence type="ECO:0000256" key="1">
    <source>
        <dbReference type="SAM" id="MobiDB-lite"/>
    </source>
</evidence>
<dbReference type="eggNOG" id="ENOG502SCQQ">
    <property type="taxonomic scope" value="Eukaryota"/>
</dbReference>
<protein>
    <submittedName>
        <fullName evidence="2">Uncharacterized protein</fullName>
    </submittedName>
</protein>
<dbReference type="PANTHER" id="PTHR21838">
    <property type="entry name" value="COILED-COIL DOMAIN-CONTAINING PROTEIN 137"/>
    <property type="match status" value="1"/>
</dbReference>
<dbReference type="AlphaFoldDB" id="A0A1X7VSM2"/>
<accession>A0A1X7VSM2</accession>
<name>A0A1X7VSM2_AMPQE</name>
<feature type="region of interest" description="Disordered" evidence="1">
    <location>
        <begin position="181"/>
        <end position="201"/>
    </location>
</feature>
<feature type="compositionally biased region" description="Basic and acidic residues" evidence="1">
    <location>
        <begin position="83"/>
        <end position="92"/>
    </location>
</feature>
<dbReference type="InParanoid" id="A0A1X7VSM2"/>
<evidence type="ECO:0000313" key="3">
    <source>
        <dbReference type="Proteomes" id="UP000007879"/>
    </source>
</evidence>
<organism evidence="2">
    <name type="scientific">Amphimedon queenslandica</name>
    <name type="common">Sponge</name>
    <dbReference type="NCBI Taxonomy" id="400682"/>
    <lineage>
        <taxon>Eukaryota</taxon>
        <taxon>Metazoa</taxon>
        <taxon>Porifera</taxon>
        <taxon>Demospongiae</taxon>
        <taxon>Heteroscleromorpha</taxon>
        <taxon>Haplosclerida</taxon>
        <taxon>Niphatidae</taxon>
        <taxon>Amphimedon</taxon>
    </lineage>
</organism>
<proteinExistence type="predicted"/>
<reference evidence="3" key="1">
    <citation type="journal article" date="2010" name="Nature">
        <title>The Amphimedon queenslandica genome and the evolution of animal complexity.</title>
        <authorList>
            <person name="Srivastava M."/>
            <person name="Simakov O."/>
            <person name="Chapman J."/>
            <person name="Fahey B."/>
            <person name="Gauthier M.E."/>
            <person name="Mitros T."/>
            <person name="Richards G.S."/>
            <person name="Conaco C."/>
            <person name="Dacre M."/>
            <person name="Hellsten U."/>
            <person name="Larroux C."/>
            <person name="Putnam N.H."/>
            <person name="Stanke M."/>
            <person name="Adamska M."/>
            <person name="Darling A."/>
            <person name="Degnan S.M."/>
            <person name="Oakley T.H."/>
            <person name="Plachetzki D.C."/>
            <person name="Zhai Y."/>
            <person name="Adamski M."/>
            <person name="Calcino A."/>
            <person name="Cummins S.F."/>
            <person name="Goodstein D.M."/>
            <person name="Harris C."/>
            <person name="Jackson D.J."/>
            <person name="Leys S.P."/>
            <person name="Shu S."/>
            <person name="Woodcroft B.J."/>
            <person name="Vervoort M."/>
            <person name="Kosik K.S."/>
            <person name="Manning G."/>
            <person name="Degnan B.M."/>
            <person name="Rokhsar D.S."/>
        </authorList>
    </citation>
    <scope>NUCLEOTIDE SEQUENCE [LARGE SCALE GENOMIC DNA]</scope>
</reference>
<reference evidence="2" key="2">
    <citation type="submission" date="2017-05" db="UniProtKB">
        <authorList>
            <consortium name="EnsemblMetazoa"/>
        </authorList>
    </citation>
    <scope>IDENTIFICATION</scope>
</reference>
<dbReference type="PANTHER" id="PTHR21838:SF2">
    <property type="entry name" value="COILED-COIL DOMAIN-CONTAINING PROTEIN 137"/>
    <property type="match status" value="1"/>
</dbReference>
<feature type="compositionally biased region" description="Basic and acidic residues" evidence="1">
    <location>
        <begin position="64"/>
        <end position="76"/>
    </location>
</feature>
<dbReference type="EnsemblMetazoa" id="XM_003382726.3">
    <property type="protein sequence ID" value="XP_003382774.1"/>
    <property type="gene ID" value="LOC100634593"/>
</dbReference>
<dbReference type="OrthoDB" id="5876637at2759"/>
<dbReference type="OMA" id="IRTNIME"/>